<dbReference type="PANTHER" id="PTHR12215">
    <property type="entry name" value="PHOSPHOPANTETHEINE TRANSFERASE"/>
    <property type="match status" value="1"/>
</dbReference>
<dbReference type="InterPro" id="IPR055066">
    <property type="entry name" value="AASDHPPT_N"/>
</dbReference>
<dbReference type="GO" id="GO:0019878">
    <property type="term" value="P:lysine biosynthetic process via aminoadipic acid"/>
    <property type="evidence" value="ECO:0007669"/>
    <property type="project" value="TreeGrafter"/>
</dbReference>
<evidence type="ECO:0000256" key="1">
    <source>
        <dbReference type="ARBA" id="ARBA00010990"/>
    </source>
</evidence>
<dbReference type="Proteomes" id="UP000287171">
    <property type="component" value="Unassembled WGS sequence"/>
</dbReference>
<evidence type="ECO:0000259" key="3">
    <source>
        <dbReference type="Pfam" id="PF01648"/>
    </source>
</evidence>
<evidence type="ECO:0000313" key="6">
    <source>
        <dbReference type="Proteomes" id="UP000287171"/>
    </source>
</evidence>
<organism evidence="5 6">
    <name type="scientific">Dictyobacter alpinus</name>
    <dbReference type="NCBI Taxonomy" id="2014873"/>
    <lineage>
        <taxon>Bacteria</taxon>
        <taxon>Bacillati</taxon>
        <taxon>Chloroflexota</taxon>
        <taxon>Ktedonobacteria</taxon>
        <taxon>Ktedonobacterales</taxon>
        <taxon>Dictyobacteraceae</taxon>
        <taxon>Dictyobacter</taxon>
    </lineage>
</organism>
<dbReference type="InterPro" id="IPR037143">
    <property type="entry name" value="4-PPantetheinyl_Trfase_dom_sf"/>
</dbReference>
<reference evidence="6" key="1">
    <citation type="submission" date="2018-12" db="EMBL/GenBank/DDBJ databases">
        <title>Tengunoibacter tsumagoiensis gen. nov., sp. nov., Dictyobacter kobayashii sp. nov., D. alpinus sp. nov., and D. joshuensis sp. nov. and description of Dictyobacteraceae fam. nov. within the order Ktedonobacterales isolated from Tengu-no-mugimeshi.</title>
        <authorList>
            <person name="Wang C.M."/>
            <person name="Zheng Y."/>
            <person name="Sakai Y."/>
            <person name="Toyoda A."/>
            <person name="Minakuchi Y."/>
            <person name="Abe K."/>
            <person name="Yokota A."/>
            <person name="Yabe S."/>
        </authorList>
    </citation>
    <scope>NUCLEOTIDE SEQUENCE [LARGE SCALE GENOMIC DNA]</scope>
    <source>
        <strain evidence="6">Uno16</strain>
    </source>
</reference>
<comment type="similarity">
    <text evidence="1">Belongs to the P-Pant transferase superfamily. Gsp/Sfp/HetI/AcpT family.</text>
</comment>
<protein>
    <submittedName>
        <fullName evidence="5">4'-phosphopantetheinyl transferase</fullName>
    </submittedName>
</protein>
<dbReference type="InterPro" id="IPR008278">
    <property type="entry name" value="4-PPantetheinyl_Trfase_dom"/>
</dbReference>
<evidence type="ECO:0000256" key="2">
    <source>
        <dbReference type="ARBA" id="ARBA00022679"/>
    </source>
</evidence>
<dbReference type="Pfam" id="PF01648">
    <property type="entry name" value="ACPS"/>
    <property type="match status" value="1"/>
</dbReference>
<proteinExistence type="inferred from homology"/>
<gene>
    <name evidence="5" type="ORF">KDA_71320</name>
</gene>
<evidence type="ECO:0000259" key="4">
    <source>
        <dbReference type="Pfam" id="PF22624"/>
    </source>
</evidence>
<evidence type="ECO:0000313" key="5">
    <source>
        <dbReference type="EMBL" id="GCE31648.1"/>
    </source>
</evidence>
<dbReference type="InterPro" id="IPR050559">
    <property type="entry name" value="P-Pant_transferase_sf"/>
</dbReference>
<accession>A0A402BJW5</accession>
<keyword evidence="2 5" id="KW-0808">Transferase</keyword>
<dbReference type="PANTHER" id="PTHR12215:SF10">
    <property type="entry name" value="L-AMINOADIPATE-SEMIALDEHYDE DEHYDROGENASE-PHOSPHOPANTETHEINYL TRANSFERASE"/>
    <property type="match status" value="1"/>
</dbReference>
<dbReference type="GO" id="GO:0000287">
    <property type="term" value="F:magnesium ion binding"/>
    <property type="evidence" value="ECO:0007669"/>
    <property type="project" value="InterPro"/>
</dbReference>
<dbReference type="Pfam" id="PF22624">
    <property type="entry name" value="AASDHPPT_N"/>
    <property type="match status" value="1"/>
</dbReference>
<dbReference type="EMBL" id="BIFT01000002">
    <property type="protein sequence ID" value="GCE31648.1"/>
    <property type="molecule type" value="Genomic_DNA"/>
</dbReference>
<dbReference type="OrthoDB" id="9808281at2"/>
<sequence length="249" mass="28450">MRETPWQQAPAKLELRPDEVHVWRADLQASPASMQRFQQVLQPAEQARAQRFYFEHDRRRWTIAHGILRLLLSMYTGQAPAELNFQVNDYGKPILVQAEGQPELQFNLSHSHEMALYAFSWQRQLGVDVEYMRDNIAYDELARHSFSPAEQAVFLALLASQKRGAFFKCWTSKEAYIKGRGMGLSLPLNVFDVAVAPDVPVALLASREDPHEVERWRMSVLEPGPEYAGALAVEGPAPHIHCWQWNGIS</sequence>
<feature type="domain" description="4'-phosphopantetheinyl transferase" evidence="3">
    <location>
        <begin position="125"/>
        <end position="229"/>
    </location>
</feature>
<dbReference type="GO" id="GO:0005829">
    <property type="term" value="C:cytosol"/>
    <property type="evidence" value="ECO:0007669"/>
    <property type="project" value="TreeGrafter"/>
</dbReference>
<feature type="domain" description="4'-phosphopantetheinyl transferase N-terminal" evidence="4">
    <location>
        <begin position="30"/>
        <end position="118"/>
    </location>
</feature>
<dbReference type="SUPFAM" id="SSF56214">
    <property type="entry name" value="4'-phosphopantetheinyl transferase"/>
    <property type="match status" value="2"/>
</dbReference>
<dbReference type="GO" id="GO:0008897">
    <property type="term" value="F:holo-[acyl-carrier-protein] synthase activity"/>
    <property type="evidence" value="ECO:0007669"/>
    <property type="project" value="InterPro"/>
</dbReference>
<dbReference type="Gene3D" id="3.90.470.20">
    <property type="entry name" value="4'-phosphopantetheinyl transferase domain"/>
    <property type="match status" value="2"/>
</dbReference>
<keyword evidence="6" id="KW-1185">Reference proteome</keyword>
<comment type="caution">
    <text evidence="5">The sequence shown here is derived from an EMBL/GenBank/DDBJ whole genome shotgun (WGS) entry which is preliminary data.</text>
</comment>
<dbReference type="AlphaFoldDB" id="A0A402BJW5"/>
<dbReference type="RefSeq" id="WP_126631591.1">
    <property type="nucleotide sequence ID" value="NZ_BIFT01000002.1"/>
</dbReference>
<name>A0A402BJW5_9CHLR</name>